<dbReference type="Gene3D" id="6.10.250.2770">
    <property type="match status" value="1"/>
</dbReference>
<dbReference type="OrthoDB" id="20554at2759"/>
<dbReference type="GO" id="GO:1900034">
    <property type="term" value="P:regulation of cellular response to heat"/>
    <property type="evidence" value="ECO:0007669"/>
    <property type="project" value="InterPro"/>
</dbReference>
<organism evidence="3 4">
    <name type="scientific">Helianthus annuus</name>
    <name type="common">Common sunflower</name>
    <dbReference type="NCBI Taxonomy" id="4232"/>
    <lineage>
        <taxon>Eukaryota</taxon>
        <taxon>Viridiplantae</taxon>
        <taxon>Streptophyta</taxon>
        <taxon>Embryophyta</taxon>
        <taxon>Tracheophyta</taxon>
        <taxon>Spermatophyta</taxon>
        <taxon>Magnoliopsida</taxon>
        <taxon>eudicotyledons</taxon>
        <taxon>Gunneridae</taxon>
        <taxon>Pentapetalae</taxon>
        <taxon>asterids</taxon>
        <taxon>campanulids</taxon>
        <taxon>Asterales</taxon>
        <taxon>Asteraceae</taxon>
        <taxon>Asteroideae</taxon>
        <taxon>Heliantheae alliance</taxon>
        <taxon>Heliantheae</taxon>
        <taxon>Helianthus</taxon>
    </lineage>
</organism>
<feature type="region of interest" description="Disordered" evidence="1">
    <location>
        <begin position="1"/>
        <end position="33"/>
    </location>
</feature>
<gene>
    <name evidence="3" type="ORF">HannXRQ_Chr09g0254771</name>
    <name evidence="2" type="ORF">HanXRQr2_Chr09g0386231</name>
</gene>
<dbReference type="FunCoup" id="A0A251TWG5">
    <property type="interactions" value="1463"/>
</dbReference>
<protein>
    <submittedName>
        <fullName evidence="3">Uncharacterized protein</fullName>
    </submittedName>
</protein>
<sequence>MTKRKASPIDDGASTSTNAHRRTVRSKPQSEPQFFQEQRELEDLWKQAFPVGTEWDQIDLLLKHNWNFSNLEDAFEEGGILHGKKVYIFSCTEPQAKSIATLIPVVIVVVSPYPPSDKIVCTSVQMASEEIIDMKRMKMDWVPYIPLGKRDSSVERLKTQIFVLGCVQRRAGLKHLKLERVKKFEYCIPYIYNPLEEDETEQSTIVDILYPAEPEPVFCQFDLDMDELEEFTNERISAEELSEDQSDDFKEFVSKKVLERKRANHEERVRRRIAREQLSAERVAAFQNMKFYKFYPVATPDTPDISGVKAAFINRYYGKAHQVF</sequence>
<accession>A0A251TWG5</accession>
<dbReference type="PANTHER" id="PTHR33704:SF1">
    <property type="entry name" value="PROTEIN HEAT INTOLERANT 4-RELATED"/>
    <property type="match status" value="1"/>
</dbReference>
<evidence type="ECO:0000256" key="1">
    <source>
        <dbReference type="SAM" id="MobiDB-lite"/>
    </source>
</evidence>
<dbReference type="OMA" id="WEMDEYE"/>
<reference evidence="3" key="2">
    <citation type="submission" date="2017-02" db="EMBL/GenBank/DDBJ databases">
        <title>Sunflower complete genome.</title>
        <authorList>
            <person name="Langlade N."/>
            <person name="Munos S."/>
        </authorList>
    </citation>
    <scope>NUCLEOTIDE SEQUENCE [LARGE SCALE GENOMIC DNA]</scope>
    <source>
        <tissue evidence="3">Leaves</tissue>
    </source>
</reference>
<dbReference type="EMBL" id="CM007898">
    <property type="protein sequence ID" value="OTG14926.1"/>
    <property type="molecule type" value="Genomic_DNA"/>
</dbReference>
<name>A0A251TWG5_HELAN</name>
<dbReference type="Proteomes" id="UP000215914">
    <property type="component" value="Chromosome 9"/>
</dbReference>
<reference evidence="2" key="3">
    <citation type="submission" date="2020-06" db="EMBL/GenBank/DDBJ databases">
        <title>Helianthus annuus Genome sequencing and assembly Release 2.</title>
        <authorList>
            <person name="Gouzy J."/>
            <person name="Langlade N."/>
            <person name="Munos S."/>
        </authorList>
    </citation>
    <scope>NUCLEOTIDE SEQUENCE</scope>
    <source>
        <tissue evidence="2">Leaves</tissue>
    </source>
</reference>
<dbReference type="InParanoid" id="A0A251TWG5"/>
<dbReference type="AlphaFoldDB" id="A0A251TWG5"/>
<evidence type="ECO:0000313" key="2">
    <source>
        <dbReference type="EMBL" id="KAF5790696.1"/>
    </source>
</evidence>
<evidence type="ECO:0000313" key="4">
    <source>
        <dbReference type="Proteomes" id="UP000215914"/>
    </source>
</evidence>
<evidence type="ECO:0000313" key="3">
    <source>
        <dbReference type="EMBL" id="OTG14926.1"/>
    </source>
</evidence>
<dbReference type="PANTHER" id="PTHR33704">
    <property type="entry name" value="PROTEIN HEAT INTOLERANT 4-RELATED"/>
    <property type="match status" value="1"/>
</dbReference>
<proteinExistence type="predicted"/>
<dbReference type="InterPro" id="IPR039313">
    <property type="entry name" value="HIT4"/>
</dbReference>
<keyword evidence="4" id="KW-1185">Reference proteome</keyword>
<reference evidence="2 4" key="1">
    <citation type="journal article" date="2017" name="Nature">
        <title>The sunflower genome provides insights into oil metabolism, flowering and Asterid evolution.</title>
        <authorList>
            <person name="Badouin H."/>
            <person name="Gouzy J."/>
            <person name="Grassa C.J."/>
            <person name="Murat F."/>
            <person name="Staton S.E."/>
            <person name="Cottret L."/>
            <person name="Lelandais-Briere C."/>
            <person name="Owens G.L."/>
            <person name="Carrere S."/>
            <person name="Mayjonade B."/>
            <person name="Legrand L."/>
            <person name="Gill N."/>
            <person name="Kane N.C."/>
            <person name="Bowers J.E."/>
            <person name="Hubner S."/>
            <person name="Bellec A."/>
            <person name="Berard A."/>
            <person name="Berges H."/>
            <person name="Blanchet N."/>
            <person name="Boniface M.C."/>
            <person name="Brunel D."/>
            <person name="Catrice O."/>
            <person name="Chaidir N."/>
            <person name="Claudel C."/>
            <person name="Donnadieu C."/>
            <person name="Faraut T."/>
            <person name="Fievet G."/>
            <person name="Helmstetter N."/>
            <person name="King M."/>
            <person name="Knapp S.J."/>
            <person name="Lai Z."/>
            <person name="Le Paslier M.C."/>
            <person name="Lippi Y."/>
            <person name="Lorenzon L."/>
            <person name="Mandel J.R."/>
            <person name="Marage G."/>
            <person name="Marchand G."/>
            <person name="Marquand E."/>
            <person name="Bret-Mestries E."/>
            <person name="Morien E."/>
            <person name="Nambeesan S."/>
            <person name="Nguyen T."/>
            <person name="Pegot-Espagnet P."/>
            <person name="Pouilly N."/>
            <person name="Raftis F."/>
            <person name="Sallet E."/>
            <person name="Schiex T."/>
            <person name="Thomas J."/>
            <person name="Vandecasteele C."/>
            <person name="Vares D."/>
            <person name="Vear F."/>
            <person name="Vautrin S."/>
            <person name="Crespi M."/>
            <person name="Mangin B."/>
            <person name="Burke J.M."/>
            <person name="Salse J."/>
            <person name="Munos S."/>
            <person name="Vincourt P."/>
            <person name="Rieseberg L.H."/>
            <person name="Langlade N.B."/>
        </authorList>
    </citation>
    <scope>NUCLEOTIDE SEQUENCE [LARGE SCALE GENOMIC DNA]</scope>
    <source>
        <strain evidence="4">cv. SF193</strain>
        <tissue evidence="2">Leaves</tissue>
    </source>
</reference>
<dbReference type="EMBL" id="MNCJ02000324">
    <property type="protein sequence ID" value="KAF5790696.1"/>
    <property type="molecule type" value="Genomic_DNA"/>
</dbReference>
<dbReference type="Gramene" id="mRNA:HanXRQr2_Chr09g0386231">
    <property type="protein sequence ID" value="mRNA:HanXRQr2_Chr09g0386231"/>
    <property type="gene ID" value="HanXRQr2_Chr09g0386231"/>
</dbReference>